<organism evidence="9 10">
    <name type="scientific">Exophiala viscosa</name>
    <dbReference type="NCBI Taxonomy" id="2486360"/>
    <lineage>
        <taxon>Eukaryota</taxon>
        <taxon>Fungi</taxon>
        <taxon>Dikarya</taxon>
        <taxon>Ascomycota</taxon>
        <taxon>Pezizomycotina</taxon>
        <taxon>Eurotiomycetes</taxon>
        <taxon>Chaetothyriomycetidae</taxon>
        <taxon>Chaetothyriales</taxon>
        <taxon>Herpotrichiellaceae</taxon>
        <taxon>Exophiala</taxon>
    </lineage>
</organism>
<dbReference type="PROSITE" id="PS00463">
    <property type="entry name" value="ZN2_CY6_FUNGAL_1"/>
    <property type="match status" value="1"/>
</dbReference>
<keyword evidence="4" id="KW-0238">DNA-binding</keyword>
<feature type="compositionally biased region" description="Polar residues" evidence="7">
    <location>
        <begin position="96"/>
        <end position="107"/>
    </location>
</feature>
<evidence type="ECO:0000259" key="8">
    <source>
        <dbReference type="PROSITE" id="PS50048"/>
    </source>
</evidence>
<dbReference type="Pfam" id="PF04082">
    <property type="entry name" value="Fungal_trans"/>
    <property type="match status" value="1"/>
</dbReference>
<dbReference type="Proteomes" id="UP001203852">
    <property type="component" value="Unassembled WGS sequence"/>
</dbReference>
<evidence type="ECO:0000256" key="2">
    <source>
        <dbReference type="ARBA" id="ARBA00022723"/>
    </source>
</evidence>
<accession>A0AAN6E1X6</accession>
<dbReference type="EMBL" id="MU404351">
    <property type="protein sequence ID" value="KAI1616303.1"/>
    <property type="molecule type" value="Genomic_DNA"/>
</dbReference>
<comment type="subcellular location">
    <subcellularLocation>
        <location evidence="1">Nucleus</location>
    </subcellularLocation>
</comment>
<evidence type="ECO:0000256" key="4">
    <source>
        <dbReference type="ARBA" id="ARBA00023125"/>
    </source>
</evidence>
<dbReference type="GO" id="GO:0005634">
    <property type="term" value="C:nucleus"/>
    <property type="evidence" value="ECO:0007669"/>
    <property type="project" value="UniProtKB-SubCell"/>
</dbReference>
<dbReference type="Pfam" id="PF00172">
    <property type="entry name" value="Zn_clus"/>
    <property type="match status" value="1"/>
</dbReference>
<feature type="region of interest" description="Disordered" evidence="7">
    <location>
        <begin position="78"/>
        <end position="107"/>
    </location>
</feature>
<evidence type="ECO:0000313" key="9">
    <source>
        <dbReference type="EMBL" id="KAI1616303.1"/>
    </source>
</evidence>
<keyword evidence="6" id="KW-0539">Nucleus</keyword>
<feature type="domain" description="Zn(2)-C6 fungal-type" evidence="8">
    <location>
        <begin position="15"/>
        <end position="44"/>
    </location>
</feature>
<dbReference type="InterPro" id="IPR050613">
    <property type="entry name" value="Sec_Metabolite_Reg"/>
</dbReference>
<protein>
    <submittedName>
        <fullName evidence="9">Fungal-specific transcription factor domain-containing protein</fullName>
    </submittedName>
</protein>
<dbReference type="GO" id="GO:0006351">
    <property type="term" value="P:DNA-templated transcription"/>
    <property type="evidence" value="ECO:0007669"/>
    <property type="project" value="InterPro"/>
</dbReference>
<dbReference type="PANTHER" id="PTHR31001:SF50">
    <property type="entry name" value="ZN(II)2CYS6 TRANSCRIPTION FACTOR (EUROFUNG)"/>
    <property type="match status" value="1"/>
</dbReference>
<dbReference type="GO" id="GO:0003677">
    <property type="term" value="F:DNA binding"/>
    <property type="evidence" value="ECO:0007669"/>
    <property type="project" value="UniProtKB-KW"/>
</dbReference>
<keyword evidence="10" id="KW-1185">Reference proteome</keyword>
<dbReference type="InterPro" id="IPR007219">
    <property type="entry name" value="XnlR_reg_dom"/>
</dbReference>
<evidence type="ECO:0000256" key="6">
    <source>
        <dbReference type="ARBA" id="ARBA00023242"/>
    </source>
</evidence>
<dbReference type="SMART" id="SM00066">
    <property type="entry name" value="GAL4"/>
    <property type="match status" value="1"/>
</dbReference>
<dbReference type="AlphaFoldDB" id="A0AAN6E1X6"/>
<gene>
    <name evidence="9" type="ORF">EDD36DRAFT_428877</name>
</gene>
<dbReference type="CDD" id="cd00067">
    <property type="entry name" value="GAL4"/>
    <property type="match status" value="1"/>
</dbReference>
<dbReference type="SUPFAM" id="SSF57701">
    <property type="entry name" value="Zn2/Cys6 DNA-binding domain"/>
    <property type="match status" value="1"/>
</dbReference>
<proteinExistence type="predicted"/>
<dbReference type="InterPro" id="IPR036864">
    <property type="entry name" value="Zn2-C6_fun-type_DNA-bd_sf"/>
</dbReference>
<dbReference type="InterPro" id="IPR001138">
    <property type="entry name" value="Zn2Cys6_DnaBD"/>
</dbReference>
<keyword evidence="5" id="KW-0804">Transcription</keyword>
<evidence type="ECO:0000256" key="7">
    <source>
        <dbReference type="SAM" id="MobiDB-lite"/>
    </source>
</evidence>
<comment type="caution">
    <text evidence="9">The sequence shown here is derived from an EMBL/GenBank/DDBJ whole genome shotgun (WGS) entry which is preliminary data.</text>
</comment>
<feature type="region of interest" description="Disordered" evidence="7">
    <location>
        <begin position="139"/>
        <end position="162"/>
    </location>
</feature>
<evidence type="ECO:0000256" key="5">
    <source>
        <dbReference type="ARBA" id="ARBA00023163"/>
    </source>
</evidence>
<evidence type="ECO:0000313" key="10">
    <source>
        <dbReference type="Proteomes" id="UP001203852"/>
    </source>
</evidence>
<evidence type="ECO:0000256" key="1">
    <source>
        <dbReference type="ARBA" id="ARBA00004123"/>
    </source>
</evidence>
<dbReference type="Gene3D" id="4.10.240.10">
    <property type="entry name" value="Zn(2)-C6 fungal-type DNA-binding domain"/>
    <property type="match status" value="1"/>
</dbReference>
<dbReference type="GO" id="GO:0008270">
    <property type="term" value="F:zinc ion binding"/>
    <property type="evidence" value="ECO:0007669"/>
    <property type="project" value="InterPro"/>
</dbReference>
<dbReference type="SMART" id="SM00906">
    <property type="entry name" value="Fungal_trans"/>
    <property type="match status" value="1"/>
</dbReference>
<keyword evidence="3" id="KW-0805">Transcription regulation</keyword>
<dbReference type="PANTHER" id="PTHR31001">
    <property type="entry name" value="UNCHARACTERIZED TRANSCRIPTIONAL REGULATORY PROTEIN"/>
    <property type="match status" value="1"/>
</dbReference>
<dbReference type="CDD" id="cd12148">
    <property type="entry name" value="fungal_TF_MHR"/>
    <property type="match status" value="1"/>
</dbReference>
<name>A0AAN6E1X6_9EURO</name>
<evidence type="ECO:0000256" key="3">
    <source>
        <dbReference type="ARBA" id="ARBA00023015"/>
    </source>
</evidence>
<feature type="compositionally biased region" description="Polar residues" evidence="7">
    <location>
        <begin position="144"/>
        <end position="162"/>
    </location>
</feature>
<dbReference type="GO" id="GO:0000981">
    <property type="term" value="F:DNA-binding transcription factor activity, RNA polymerase II-specific"/>
    <property type="evidence" value="ECO:0007669"/>
    <property type="project" value="InterPro"/>
</dbReference>
<dbReference type="PROSITE" id="PS50048">
    <property type="entry name" value="ZN2_CY6_FUNGAL_2"/>
    <property type="match status" value="1"/>
</dbReference>
<keyword evidence="2" id="KW-0479">Metal-binding</keyword>
<reference evidence="9" key="1">
    <citation type="journal article" date="2022" name="bioRxiv">
        <title>Deciphering the potential niche of two novel black yeast fungi from a biological soil crust based on their genomes, phenotypes, and melanin regulation.</title>
        <authorList>
            <consortium name="DOE Joint Genome Institute"/>
            <person name="Carr E.C."/>
            <person name="Barton Q."/>
            <person name="Grambo S."/>
            <person name="Sullivan M."/>
            <person name="Renfro C.M."/>
            <person name="Kuo A."/>
            <person name="Pangilinan J."/>
            <person name="Lipzen A."/>
            <person name="Keymanesh K."/>
            <person name="Savage E."/>
            <person name="Barry K."/>
            <person name="Grigoriev I.V."/>
            <person name="Riekhof W.R."/>
            <person name="Harris S.S."/>
        </authorList>
    </citation>
    <scope>NUCLEOTIDE SEQUENCE</scope>
    <source>
        <strain evidence="9">JF 03-4F</strain>
    </source>
</reference>
<sequence>MDDPAATSRLTPGRSCVACRRRKIRCDRDQPCSYCTKLHLQCVYPGPDQVGKKQPETQLLSRLERIETSLLRLESRIPNVPTPEIPESTRPDPFSHQGTPSGTQLTANSTTGRLVSEQGHTRYVTSSFWADLDEADKDEAAAPNNPSLVTESSPARPARSQQKYGPIFGSTIHLAELVQLHPTQNHVFSLWQVFLENVDPVLKMVHVPVTQRQILRASQNLAQIPSAFESLMFSIYYSAVASIQCSASCRKLFQEERQTLLDRYELGVGQALSKADFMSSPDVTSLQALTMYLVCARHSANKTYLFSMTGLLIRSAMKLGLHRDPVALGISPFLAEMRRRLWWHIVILDVRTAEDNDMDPLLCEHMFDTKFPANVNDADLDINMTEPVSAIRQRTEMTYTLTRFEGSYAARKLVFSSKFNKDNGYPNLSLPQKNDFIEALLTDLEEKYLRYCDRKIPICFLTVTSIRMVLAKVKLTICHPARDGLTGLTGARLRDLVQSSIEIIEYAHTLRTSDKYSRWVWLFQKYIEWDAVAFLLHCLGSAAVPDLVERAWNAVDTFFKAWEGHVPEGERRWGRLLNLRSKAAAKQSPESMTTSHVGPSTTTAAVHCSQNEDPTASTLTSMSRTADPQNVSMAGAQCIMPTSQASLPQVFDPNIDVEYGEWNFDNVSYIMQEAPSWDMELDEYSFNSWM</sequence>